<gene>
    <name evidence="1" type="ORF">HH800_07605</name>
</gene>
<sequence>MTGSSITITPRFGHSIWGHRSPTYPVDFPAWVNLDDELTNWLDDNVSAWRIKNAGGRMMQIDGRLAIKLSAEIVFADDADAALFRLRWG</sequence>
<dbReference type="AlphaFoldDB" id="A0A6M4G4A5"/>
<evidence type="ECO:0000313" key="2">
    <source>
        <dbReference type="Proteomes" id="UP000502611"/>
    </source>
</evidence>
<name>A0A6M4G4A5_SPHYA</name>
<organism evidence="1 2">
    <name type="scientific">Sphingobium yanoikuyae</name>
    <name type="common">Sphingomonas yanoikuyae</name>
    <dbReference type="NCBI Taxonomy" id="13690"/>
    <lineage>
        <taxon>Bacteria</taxon>
        <taxon>Pseudomonadati</taxon>
        <taxon>Pseudomonadota</taxon>
        <taxon>Alphaproteobacteria</taxon>
        <taxon>Sphingomonadales</taxon>
        <taxon>Sphingomonadaceae</taxon>
        <taxon>Sphingobium</taxon>
    </lineage>
</organism>
<dbReference type="EMBL" id="CP053021">
    <property type="protein sequence ID" value="QJR02078.1"/>
    <property type="molecule type" value="Genomic_DNA"/>
</dbReference>
<dbReference type="RefSeq" id="WP_169860699.1">
    <property type="nucleotide sequence ID" value="NZ_CP053021.1"/>
</dbReference>
<dbReference type="Proteomes" id="UP000502611">
    <property type="component" value="Chromosome"/>
</dbReference>
<protein>
    <submittedName>
        <fullName evidence="1">Uncharacterized protein</fullName>
    </submittedName>
</protein>
<evidence type="ECO:0000313" key="1">
    <source>
        <dbReference type="EMBL" id="QJR02078.1"/>
    </source>
</evidence>
<accession>A0A6M4G4A5</accession>
<reference evidence="1 2" key="1">
    <citation type="submission" date="2020-04" db="EMBL/GenBank/DDBJ databases">
        <title>The Whole Genome Analysis of High salt-tolerant Sphingobium yanoikuyae YC-XJ2 with Aryl organophosphorus flame retardants (aryl-OPFRs)-degrading capacity and characteristics of Related phosphotriesterase.</title>
        <authorList>
            <person name="Li X."/>
        </authorList>
    </citation>
    <scope>NUCLEOTIDE SEQUENCE [LARGE SCALE GENOMIC DNA]</scope>
    <source>
        <strain evidence="1 2">YC-XJ2</strain>
    </source>
</reference>
<proteinExistence type="predicted"/>